<protein>
    <recommendedName>
        <fullName evidence="4">Cytochrome c domain-containing protein</fullName>
    </recommendedName>
</protein>
<dbReference type="Gene3D" id="2.130.10.10">
    <property type="entry name" value="YVTN repeat-like/Quinoprotein amine dehydrogenase"/>
    <property type="match status" value="2"/>
</dbReference>
<sequence length="1000" mass="107191">MTKITCGVLLYLSGAIANIAFSAPSFIAFDSGPVKPIALSQDGKQMYVTNISDNRLEIFDTSGDAPISKGSVSVGLEPVAVTVLNKNTVLVANHLSDSVSVVNVAGSPSVTHTLLVGDEPRDIVITDPDGSGPLSARIFITTAHRGQHRSSPSIADVPGAGDPKLTTPGIGRADVWVFDSANLGTNNSAGGKPLKIMSFFTDTPRALATSPDGRYVYVAGFLSQNQTAVVSTGVVCPGFSDAGPCTTFDGWTAPDGQAEGFLPGGLPGPDSNIDGIKAPEVGLIVKWDPKTGAFIDGLGRDWNNGVRLRMPDKDVFAIDALSLEEVASHSSVGTTLFNMVTNPITGTLYVSNTDSKNEHRFEGPGELAGTTVQGHIAESRITVINNPNEHHSNGDNIQSIHLNQHIDYDVLKAPPSVKKRSLATPLEMVVTKNGKTLYVAAFGSQAIGHYDTESLEKDNLSSGRSHLIELSGGGPAGLALNPEQSLLYVYTRFDNGISVINTQTKKEIFHTLLFNPEPEHITAGRPFLYDARLSSSNGEVSCSSCHIFGDHDGLAWDLGNPDESISESPLPVKFQTLLELEIRGDLGIDGIGVTDVEAINGGASLNQFHPMKGPMTTQTLRGMSTHGAMHWRGDRSTGFFSEDPENPTEQDAYDEELSFKNFIVAFDGLNGRDGVISDADMQKFSDFMLSVTMPPNPVRAIDNSLTPAQQRGKSFYLGKPIGFEVGPLKRRSSGLGPELEVLLNGLAGERFDAGFTCEGCHRLNPEEGLFGTDGQQSFEQETQIMKIAQLRSVYTKVGSFGSSPTVRNNLNHNPEVSDRFDFQGDQIKAFGLIHDGTEDTLENFLSSGAFDDNGLGAGFQNSEQRRDVEQFILAYDSDLAPIVGQQVTVTSDNTASIQRAKLLLSRADKRFSSKILGGKVKEADIVIKGLIDGKERGFLYQGKSLLGVMKFKSDKGQIIRRLSRLLAVFDGPATFTAVPPGSGNRIGLDRNLDGILNGLE</sequence>
<dbReference type="InterPro" id="IPR015943">
    <property type="entry name" value="WD40/YVTN_repeat-like_dom_sf"/>
</dbReference>
<dbReference type="SUPFAM" id="SSF46626">
    <property type="entry name" value="Cytochrome c"/>
    <property type="match status" value="1"/>
</dbReference>
<dbReference type="PANTHER" id="PTHR47197:SF3">
    <property type="entry name" value="DIHYDRO-HEME D1 DEHYDROGENASE"/>
    <property type="match status" value="1"/>
</dbReference>
<reference evidence="3" key="1">
    <citation type="journal article" date="2017" name="Proc. Natl. Acad. Sci. U.S.A.">
        <title>Simulation of Deepwater Horizon oil plume reveals substrate specialization within a complex community of hydrocarbon degraders.</title>
        <authorList>
            <person name="Hu P."/>
            <person name="Dubinsky E.A."/>
            <person name="Probst A.J."/>
            <person name="Wang J."/>
            <person name="Sieber C.M.K."/>
            <person name="Tom L.M."/>
            <person name="Gardinali P."/>
            <person name="Banfield J.F."/>
            <person name="Atlas R.M."/>
            <person name="Andersen G.L."/>
        </authorList>
    </citation>
    <scope>NUCLEOTIDE SEQUENCE [LARGE SCALE GENOMIC DNA]</scope>
</reference>
<evidence type="ECO:0000256" key="1">
    <source>
        <dbReference type="SAM" id="SignalP"/>
    </source>
</evidence>
<name>A0A1Y5HAV5_OLEAN</name>
<gene>
    <name evidence="2" type="ORF">A9R00_12545</name>
</gene>
<evidence type="ECO:0008006" key="4">
    <source>
        <dbReference type="Google" id="ProtNLM"/>
    </source>
</evidence>
<comment type="caution">
    <text evidence="2">The sequence shown here is derived from an EMBL/GenBank/DDBJ whole genome shotgun (WGS) entry which is preliminary data.</text>
</comment>
<organism evidence="2 3">
    <name type="scientific">Oleispira antarctica</name>
    <dbReference type="NCBI Taxonomy" id="188908"/>
    <lineage>
        <taxon>Bacteria</taxon>
        <taxon>Pseudomonadati</taxon>
        <taxon>Pseudomonadota</taxon>
        <taxon>Gammaproteobacteria</taxon>
        <taxon>Oceanospirillales</taxon>
        <taxon>Oceanospirillaceae</taxon>
        <taxon>Oleispira</taxon>
    </lineage>
</organism>
<feature type="signal peptide" evidence="1">
    <location>
        <begin position="1"/>
        <end position="22"/>
    </location>
</feature>
<dbReference type="InterPro" id="IPR051200">
    <property type="entry name" value="Host-pathogen_enzymatic-act"/>
</dbReference>
<dbReference type="InterPro" id="IPR011044">
    <property type="entry name" value="Quino_amine_DH_bsu"/>
</dbReference>
<proteinExistence type="predicted"/>
<dbReference type="GO" id="GO:0020037">
    <property type="term" value="F:heme binding"/>
    <property type="evidence" value="ECO:0007669"/>
    <property type="project" value="InterPro"/>
</dbReference>
<dbReference type="InterPro" id="IPR036909">
    <property type="entry name" value="Cyt_c-like_dom_sf"/>
</dbReference>
<dbReference type="AlphaFoldDB" id="A0A1Y5HAV5"/>
<dbReference type="GO" id="GO:0009055">
    <property type="term" value="F:electron transfer activity"/>
    <property type="evidence" value="ECO:0007669"/>
    <property type="project" value="InterPro"/>
</dbReference>
<evidence type="ECO:0000313" key="3">
    <source>
        <dbReference type="Proteomes" id="UP000227088"/>
    </source>
</evidence>
<dbReference type="PANTHER" id="PTHR47197">
    <property type="entry name" value="PROTEIN NIRF"/>
    <property type="match status" value="1"/>
</dbReference>
<dbReference type="Proteomes" id="UP000227088">
    <property type="component" value="Unassembled WGS sequence"/>
</dbReference>
<dbReference type="EMBL" id="MABE01000717">
    <property type="protein sequence ID" value="OUS34378.1"/>
    <property type="molecule type" value="Genomic_DNA"/>
</dbReference>
<keyword evidence="1" id="KW-0732">Signal</keyword>
<feature type="chain" id="PRO_5013277692" description="Cytochrome c domain-containing protein" evidence="1">
    <location>
        <begin position="23"/>
        <end position="1000"/>
    </location>
</feature>
<evidence type="ECO:0000313" key="2">
    <source>
        <dbReference type="EMBL" id="OUS34378.1"/>
    </source>
</evidence>
<accession>A0A1Y5HAV5</accession>
<dbReference type="SUPFAM" id="SSF50969">
    <property type="entry name" value="YVTN repeat-like/Quinoprotein amine dehydrogenase"/>
    <property type="match status" value="1"/>
</dbReference>
<dbReference type="Gene3D" id="1.10.760.10">
    <property type="entry name" value="Cytochrome c-like domain"/>
    <property type="match status" value="1"/>
</dbReference>